<proteinExistence type="predicted"/>
<dbReference type="OrthoDB" id="9793400at2"/>
<organism evidence="4 5">
    <name type="scientific">Roseibium aggregatum</name>
    <dbReference type="NCBI Taxonomy" id="187304"/>
    <lineage>
        <taxon>Bacteria</taxon>
        <taxon>Pseudomonadati</taxon>
        <taxon>Pseudomonadota</taxon>
        <taxon>Alphaproteobacteria</taxon>
        <taxon>Hyphomicrobiales</taxon>
        <taxon>Stappiaceae</taxon>
        <taxon>Roseibium</taxon>
    </lineage>
</organism>
<dbReference type="Pfam" id="PF12833">
    <property type="entry name" value="HTH_18"/>
    <property type="match status" value="1"/>
</dbReference>
<dbReference type="InterPro" id="IPR029062">
    <property type="entry name" value="Class_I_gatase-like"/>
</dbReference>
<sequence>MPISQKSNSVRKICVLLFESFSNHCLANAIEPFRAANTIARKQLYSWQHVSLAGGTVTSSSGLPVATSAWSEAKPGGDYLFIMPSYGFEAFAGPSTVRALKAARQRFGTLVGMDTGAWLLAAAGLLEGRKATIHWDELTGFAERFPDVDAVEDRFVLDGNICTCGGASTTFELALELIKRHHSPMFALEVAALFMYGDKLDMRDPYKRLSADALVRSATALMRRTIEAPMPIEDLARQLKVDQRTLEHRFQREMSMTPLGVYKAIRLREARRLVELTMLGIAEIAERCGYRNASAMTRAYRQEFGQSPREHRRSR</sequence>
<dbReference type="Proteomes" id="UP000048926">
    <property type="component" value="Unassembled WGS sequence"/>
</dbReference>
<dbReference type="InterPro" id="IPR018060">
    <property type="entry name" value="HTH_AraC"/>
</dbReference>
<dbReference type="AlphaFoldDB" id="A0A0M6Y2G8"/>
<accession>A0A0M6Y2G8</accession>
<dbReference type="PROSITE" id="PS01124">
    <property type="entry name" value="HTH_ARAC_FAMILY_2"/>
    <property type="match status" value="1"/>
</dbReference>
<dbReference type="Pfam" id="PF01965">
    <property type="entry name" value="DJ-1_PfpI"/>
    <property type="match status" value="1"/>
</dbReference>
<evidence type="ECO:0000256" key="1">
    <source>
        <dbReference type="ARBA" id="ARBA00023015"/>
    </source>
</evidence>
<dbReference type="InterPro" id="IPR052158">
    <property type="entry name" value="INH-QAR"/>
</dbReference>
<name>A0A0M6Y2G8_9HYPH</name>
<keyword evidence="2" id="KW-0804">Transcription</keyword>
<evidence type="ECO:0000313" key="5">
    <source>
        <dbReference type="Proteomes" id="UP000048926"/>
    </source>
</evidence>
<keyword evidence="5" id="KW-1185">Reference proteome</keyword>
<dbReference type="SUPFAM" id="SSF46689">
    <property type="entry name" value="Homeodomain-like"/>
    <property type="match status" value="2"/>
</dbReference>
<dbReference type="Gene3D" id="1.10.10.60">
    <property type="entry name" value="Homeodomain-like"/>
    <property type="match status" value="1"/>
</dbReference>
<evidence type="ECO:0000256" key="2">
    <source>
        <dbReference type="ARBA" id="ARBA00023163"/>
    </source>
</evidence>
<feature type="domain" description="HTH araC/xylS-type" evidence="3">
    <location>
        <begin position="216"/>
        <end position="314"/>
    </location>
</feature>
<evidence type="ECO:0000259" key="3">
    <source>
        <dbReference type="PROSITE" id="PS01124"/>
    </source>
</evidence>
<gene>
    <name evidence="4" type="primary">cdhR_5</name>
    <name evidence="4" type="ORF">LAL4801_01905</name>
</gene>
<evidence type="ECO:0000313" key="4">
    <source>
        <dbReference type="EMBL" id="CTQ43467.1"/>
    </source>
</evidence>
<dbReference type="GO" id="GO:0043565">
    <property type="term" value="F:sequence-specific DNA binding"/>
    <property type="evidence" value="ECO:0007669"/>
    <property type="project" value="InterPro"/>
</dbReference>
<dbReference type="GO" id="GO:0003700">
    <property type="term" value="F:DNA-binding transcription factor activity"/>
    <property type="evidence" value="ECO:0007669"/>
    <property type="project" value="InterPro"/>
</dbReference>
<dbReference type="RefSeq" id="WP_055655609.1">
    <property type="nucleotide sequence ID" value="NZ_CXST01000001.1"/>
</dbReference>
<dbReference type="CDD" id="cd03136">
    <property type="entry name" value="GATase1_AraC_ArgR_like"/>
    <property type="match status" value="1"/>
</dbReference>
<dbReference type="PANTHER" id="PTHR43130">
    <property type="entry name" value="ARAC-FAMILY TRANSCRIPTIONAL REGULATOR"/>
    <property type="match status" value="1"/>
</dbReference>
<dbReference type="InterPro" id="IPR002818">
    <property type="entry name" value="DJ-1/PfpI"/>
</dbReference>
<dbReference type="InterPro" id="IPR009057">
    <property type="entry name" value="Homeodomain-like_sf"/>
</dbReference>
<dbReference type="EMBL" id="CXST01000001">
    <property type="protein sequence ID" value="CTQ43467.1"/>
    <property type="molecule type" value="Genomic_DNA"/>
</dbReference>
<dbReference type="STRING" id="187304.B0E33_20865"/>
<dbReference type="SUPFAM" id="SSF52317">
    <property type="entry name" value="Class I glutamine amidotransferase-like"/>
    <property type="match status" value="1"/>
</dbReference>
<reference evidence="5" key="1">
    <citation type="submission" date="2015-07" db="EMBL/GenBank/DDBJ databases">
        <authorList>
            <person name="Rodrigo-Torres Lidia"/>
            <person name="Arahal R.David."/>
        </authorList>
    </citation>
    <scope>NUCLEOTIDE SEQUENCE [LARGE SCALE GENOMIC DNA]</scope>
    <source>
        <strain evidence="5">CECT 4801</strain>
    </source>
</reference>
<protein>
    <submittedName>
        <fullName evidence="4">Carnitine catabolism transcriptional activator</fullName>
    </submittedName>
</protein>
<dbReference type="PANTHER" id="PTHR43130:SF3">
    <property type="entry name" value="HTH-TYPE TRANSCRIPTIONAL REGULATOR RV1931C"/>
    <property type="match status" value="1"/>
</dbReference>
<dbReference type="SMART" id="SM00342">
    <property type="entry name" value="HTH_ARAC"/>
    <property type="match status" value="1"/>
</dbReference>
<keyword evidence="1" id="KW-0805">Transcription regulation</keyword>
<dbReference type="Gene3D" id="3.40.50.880">
    <property type="match status" value="1"/>
</dbReference>